<name>A0A9X1JXS4_9FLAO</name>
<dbReference type="PANTHER" id="PTHR13947:SF37">
    <property type="entry name" value="LD18367P"/>
    <property type="match status" value="1"/>
</dbReference>
<dbReference type="RefSeq" id="WP_219052913.1">
    <property type="nucleotide sequence ID" value="NZ_JAHWDP010000003.1"/>
</dbReference>
<evidence type="ECO:0000259" key="2">
    <source>
        <dbReference type="PROSITE" id="PS51186"/>
    </source>
</evidence>
<feature type="domain" description="N-acetyltransferase" evidence="2">
    <location>
        <begin position="4"/>
        <end position="161"/>
    </location>
</feature>
<evidence type="ECO:0000313" key="4">
    <source>
        <dbReference type="Proteomes" id="UP001138686"/>
    </source>
</evidence>
<keyword evidence="4" id="KW-1185">Reference proteome</keyword>
<dbReference type="CDD" id="cd04301">
    <property type="entry name" value="NAT_SF"/>
    <property type="match status" value="1"/>
</dbReference>
<keyword evidence="1" id="KW-0808">Transferase</keyword>
<dbReference type="Pfam" id="PF00583">
    <property type="entry name" value="Acetyltransf_1"/>
    <property type="match status" value="1"/>
</dbReference>
<sequence length="161" mass="18166">MNAPIIRPIQPKDNVQVAKIIRRVLEDFNVPKVGTAYADASLDCMYETYQKTRSAYFVLEENGKLIGGGGIAQLDNYEGNVCELQKMYFLDEARGRGLGTKMIDICLNKAKEFGYEKCYLETMSYMEAAQKLYKKYGFRYIDGAMGDTGHHACGVNMLLDL</sequence>
<dbReference type="InterPro" id="IPR050769">
    <property type="entry name" value="NAT_camello-type"/>
</dbReference>
<organism evidence="3 4">
    <name type="scientific">Halomarinibacterium sedimenti</name>
    <dbReference type="NCBI Taxonomy" id="2857106"/>
    <lineage>
        <taxon>Bacteria</taxon>
        <taxon>Pseudomonadati</taxon>
        <taxon>Bacteroidota</taxon>
        <taxon>Flavobacteriia</taxon>
        <taxon>Flavobacteriales</taxon>
        <taxon>Flavobacteriaceae</taxon>
        <taxon>Halomarinibacterium</taxon>
    </lineage>
</organism>
<dbReference type="AlphaFoldDB" id="A0A9X1JXS4"/>
<evidence type="ECO:0000313" key="3">
    <source>
        <dbReference type="EMBL" id="MBW2938403.1"/>
    </source>
</evidence>
<dbReference type="EMBL" id="JAHWDP010000003">
    <property type="protein sequence ID" value="MBW2938403.1"/>
    <property type="molecule type" value="Genomic_DNA"/>
</dbReference>
<dbReference type="PANTHER" id="PTHR13947">
    <property type="entry name" value="GNAT FAMILY N-ACETYLTRANSFERASE"/>
    <property type="match status" value="1"/>
</dbReference>
<dbReference type="GO" id="GO:0008080">
    <property type="term" value="F:N-acetyltransferase activity"/>
    <property type="evidence" value="ECO:0007669"/>
    <property type="project" value="InterPro"/>
</dbReference>
<accession>A0A9X1JXS4</accession>
<proteinExistence type="predicted"/>
<dbReference type="PROSITE" id="PS51186">
    <property type="entry name" value="GNAT"/>
    <property type="match status" value="1"/>
</dbReference>
<dbReference type="Proteomes" id="UP001138686">
    <property type="component" value="Unassembled WGS sequence"/>
</dbReference>
<evidence type="ECO:0000256" key="1">
    <source>
        <dbReference type="ARBA" id="ARBA00022679"/>
    </source>
</evidence>
<dbReference type="InterPro" id="IPR000182">
    <property type="entry name" value="GNAT_dom"/>
</dbReference>
<protein>
    <submittedName>
        <fullName evidence="3">GNAT family N-acetyltransferase</fullName>
    </submittedName>
</protein>
<comment type="caution">
    <text evidence="3">The sequence shown here is derived from an EMBL/GenBank/DDBJ whole genome shotgun (WGS) entry which is preliminary data.</text>
</comment>
<reference evidence="3" key="1">
    <citation type="submission" date="2021-07" db="EMBL/GenBank/DDBJ databases">
        <title>Aureisphaera sp. CAU 1614 isolated from sea sediment.</title>
        <authorList>
            <person name="Kim W."/>
        </authorList>
    </citation>
    <scope>NUCLEOTIDE SEQUENCE</scope>
    <source>
        <strain evidence="3">CAU 1614</strain>
    </source>
</reference>
<gene>
    <name evidence="3" type="ORF">KXJ69_09815</name>
</gene>